<dbReference type="EnsemblBacteria" id="ABD41763">
    <property type="protein sequence ID" value="ABD41763"/>
    <property type="gene ID" value="Mhun_2055"/>
</dbReference>
<organism evidence="1 2">
    <name type="scientific">Methanospirillum hungatei JF-1 (strain ATCC 27890 / DSM 864 / NBRC 100397 / JF-1)</name>
    <dbReference type="NCBI Taxonomy" id="323259"/>
    <lineage>
        <taxon>Archaea</taxon>
        <taxon>Methanobacteriati</taxon>
        <taxon>Methanobacteriota</taxon>
        <taxon>Stenosarchaea group</taxon>
        <taxon>Methanomicrobia</taxon>
        <taxon>Methanomicrobiales</taxon>
        <taxon>Methanospirillaceae</taxon>
        <taxon>Methanospirillum</taxon>
    </lineage>
</organism>
<protein>
    <submittedName>
        <fullName evidence="1">Uncharacterized protein</fullName>
    </submittedName>
</protein>
<sequence length="80" mass="9410">MDKIFWMYSGERESEQGKKGEHISSVQVFLSRLREYQETIIVHNESEHTAQIRAGLPFSIKKLFDGLLHQISQFQSLPFR</sequence>
<accession>Q2FMI0</accession>
<dbReference type="AlphaFoldDB" id="Q2FMI0"/>
<dbReference type="InParanoid" id="Q2FMI0"/>
<dbReference type="HOGENOM" id="CLU_2581422_0_0_2"/>
<evidence type="ECO:0000313" key="1">
    <source>
        <dbReference type="EMBL" id="ABD41763.1"/>
    </source>
</evidence>
<keyword evidence="2" id="KW-1185">Reference proteome</keyword>
<reference evidence="2" key="1">
    <citation type="journal article" date="2016" name="Stand. Genomic Sci.">
        <title>Complete genome sequence of Methanospirillum hungatei type strain JF1.</title>
        <authorList>
            <person name="Gunsalus R.P."/>
            <person name="Cook L.E."/>
            <person name="Crable B."/>
            <person name="Rohlin L."/>
            <person name="McDonald E."/>
            <person name="Mouttaki H."/>
            <person name="Sieber J.R."/>
            <person name="Poweleit N."/>
            <person name="Zhou H."/>
            <person name="Lapidus A.L."/>
            <person name="Daligault H.E."/>
            <person name="Land M."/>
            <person name="Gilna P."/>
            <person name="Ivanova N."/>
            <person name="Kyrpides N."/>
            <person name="Culley D.E."/>
            <person name="McInerney M.J."/>
        </authorList>
    </citation>
    <scope>NUCLEOTIDE SEQUENCE [LARGE SCALE GENOMIC DNA]</scope>
    <source>
        <strain evidence="2">ATCC 27890 / DSM 864 / NBRC 100397 / JF-1</strain>
    </source>
</reference>
<dbReference type="Proteomes" id="UP000001941">
    <property type="component" value="Chromosome"/>
</dbReference>
<proteinExistence type="predicted"/>
<dbReference type="KEGG" id="mhu:Mhun_2055"/>
<gene>
    <name evidence="1" type="ordered locus">Mhun_2055</name>
</gene>
<dbReference type="EMBL" id="CP000254">
    <property type="protein sequence ID" value="ABD41763.1"/>
    <property type="molecule type" value="Genomic_DNA"/>
</dbReference>
<name>Q2FMI0_METHJ</name>
<evidence type="ECO:0000313" key="2">
    <source>
        <dbReference type="Proteomes" id="UP000001941"/>
    </source>
</evidence>